<feature type="transmembrane region" description="Helical" evidence="8">
    <location>
        <begin position="7"/>
        <end position="28"/>
    </location>
</feature>
<feature type="transmembrane region" description="Helical" evidence="8">
    <location>
        <begin position="303"/>
        <end position="322"/>
    </location>
</feature>
<organism evidence="9 10">
    <name type="scientific">Paenibacillus vulneris</name>
    <dbReference type="NCBI Taxonomy" id="1133364"/>
    <lineage>
        <taxon>Bacteria</taxon>
        <taxon>Bacillati</taxon>
        <taxon>Bacillota</taxon>
        <taxon>Bacilli</taxon>
        <taxon>Bacillales</taxon>
        <taxon>Paenibacillaceae</taxon>
        <taxon>Paenibacillus</taxon>
    </lineage>
</organism>
<dbReference type="InterPro" id="IPR004761">
    <property type="entry name" value="Spore_GerAB"/>
</dbReference>
<keyword evidence="5 8" id="KW-0812">Transmembrane</keyword>
<feature type="transmembrane region" description="Helical" evidence="8">
    <location>
        <begin position="120"/>
        <end position="139"/>
    </location>
</feature>
<comment type="caution">
    <text evidence="9">The sequence shown here is derived from an EMBL/GenBank/DDBJ whole genome shotgun (WGS) entry which is preliminary data.</text>
</comment>
<keyword evidence="6 8" id="KW-1133">Transmembrane helix</keyword>
<sequence>MRIQEKLSYFHASILIFMIQTGVVLFSLPQLLAQQFGTNGWIMLFFFGAIAQANIYLISLVYRLGQGRSLFEIVEQSVPKFILYPLYVALVSIWALLGCLVTKEYVLIFQMVAFPTTSPMVFKLIVDILVYGLLIKGIYNISKAATVFFWLVVWMNLLIFFLYEEFNWSRLTPFFLQGGDNTVKGYFQVYSAFLGYELSLLLFPYSDKKTKLMKAATWGNMILCVTYAYLCLIVFGFLGAEQLKVMLFPVLDILAYIKFPFVERIENLFYGFFLFTVMITTVMYTWSANEVGIRLIPKMKENVMGFLIIGLVYLVSFIPDILSKVQHWLNVLSMIEMGIAFGLPILAIFILLLQKSKGELPDG</sequence>
<feature type="transmembrane region" description="Helical" evidence="8">
    <location>
        <begin position="215"/>
        <end position="238"/>
    </location>
</feature>
<dbReference type="PANTHER" id="PTHR34975:SF2">
    <property type="entry name" value="SPORE GERMINATION PROTEIN A2"/>
    <property type="match status" value="1"/>
</dbReference>
<feature type="transmembrane region" description="Helical" evidence="8">
    <location>
        <begin position="83"/>
        <end position="108"/>
    </location>
</feature>
<dbReference type="Proteomes" id="UP001597180">
    <property type="component" value="Unassembled WGS sequence"/>
</dbReference>
<feature type="transmembrane region" description="Helical" evidence="8">
    <location>
        <begin position="146"/>
        <end position="163"/>
    </location>
</feature>
<feature type="transmembrane region" description="Helical" evidence="8">
    <location>
        <begin position="183"/>
        <end position="203"/>
    </location>
</feature>
<protein>
    <submittedName>
        <fullName evidence="9">GerAB/ArcD/ProY family transporter</fullName>
    </submittedName>
</protein>
<evidence type="ECO:0000256" key="3">
    <source>
        <dbReference type="ARBA" id="ARBA00022448"/>
    </source>
</evidence>
<evidence type="ECO:0000256" key="6">
    <source>
        <dbReference type="ARBA" id="ARBA00022989"/>
    </source>
</evidence>
<keyword evidence="3" id="KW-0813">Transport</keyword>
<proteinExistence type="inferred from homology"/>
<dbReference type="EMBL" id="JBHTLU010000013">
    <property type="protein sequence ID" value="MFD1220331.1"/>
    <property type="molecule type" value="Genomic_DNA"/>
</dbReference>
<evidence type="ECO:0000256" key="7">
    <source>
        <dbReference type="ARBA" id="ARBA00023136"/>
    </source>
</evidence>
<feature type="transmembrane region" description="Helical" evidence="8">
    <location>
        <begin position="40"/>
        <end position="62"/>
    </location>
</feature>
<gene>
    <name evidence="9" type="ORF">ACFQ4B_09385</name>
</gene>
<feature type="transmembrane region" description="Helical" evidence="8">
    <location>
        <begin position="328"/>
        <end position="353"/>
    </location>
</feature>
<feature type="transmembrane region" description="Helical" evidence="8">
    <location>
        <begin position="268"/>
        <end position="291"/>
    </location>
</feature>
<comment type="similarity">
    <text evidence="2">Belongs to the amino acid-polyamine-organocation (APC) superfamily. Spore germination protein (SGP) (TC 2.A.3.9) family.</text>
</comment>
<keyword evidence="4" id="KW-0309">Germination</keyword>
<dbReference type="RefSeq" id="WP_345587020.1">
    <property type="nucleotide sequence ID" value="NZ_BAABJG010000006.1"/>
</dbReference>
<dbReference type="Pfam" id="PF03845">
    <property type="entry name" value="Spore_permease"/>
    <property type="match status" value="1"/>
</dbReference>
<name>A0ABW3UKI9_9BACL</name>
<evidence type="ECO:0000256" key="8">
    <source>
        <dbReference type="SAM" id="Phobius"/>
    </source>
</evidence>
<reference evidence="10" key="1">
    <citation type="journal article" date="2019" name="Int. J. Syst. Evol. Microbiol.">
        <title>The Global Catalogue of Microorganisms (GCM) 10K type strain sequencing project: providing services to taxonomists for standard genome sequencing and annotation.</title>
        <authorList>
            <consortium name="The Broad Institute Genomics Platform"/>
            <consortium name="The Broad Institute Genome Sequencing Center for Infectious Disease"/>
            <person name="Wu L."/>
            <person name="Ma J."/>
        </authorList>
    </citation>
    <scope>NUCLEOTIDE SEQUENCE [LARGE SCALE GENOMIC DNA]</scope>
    <source>
        <strain evidence="10">CCUG 53270</strain>
    </source>
</reference>
<evidence type="ECO:0000256" key="5">
    <source>
        <dbReference type="ARBA" id="ARBA00022692"/>
    </source>
</evidence>
<evidence type="ECO:0000256" key="2">
    <source>
        <dbReference type="ARBA" id="ARBA00007998"/>
    </source>
</evidence>
<keyword evidence="10" id="KW-1185">Reference proteome</keyword>
<evidence type="ECO:0000256" key="1">
    <source>
        <dbReference type="ARBA" id="ARBA00004141"/>
    </source>
</evidence>
<evidence type="ECO:0000313" key="10">
    <source>
        <dbReference type="Proteomes" id="UP001597180"/>
    </source>
</evidence>
<evidence type="ECO:0000313" key="9">
    <source>
        <dbReference type="EMBL" id="MFD1220331.1"/>
    </source>
</evidence>
<evidence type="ECO:0000256" key="4">
    <source>
        <dbReference type="ARBA" id="ARBA00022544"/>
    </source>
</evidence>
<accession>A0ABW3UKI9</accession>
<keyword evidence="7 8" id="KW-0472">Membrane</keyword>
<dbReference type="PANTHER" id="PTHR34975">
    <property type="entry name" value="SPORE GERMINATION PROTEIN A2"/>
    <property type="match status" value="1"/>
</dbReference>
<comment type="subcellular location">
    <subcellularLocation>
        <location evidence="1">Membrane</location>
        <topology evidence="1">Multi-pass membrane protein</topology>
    </subcellularLocation>
</comment>